<dbReference type="PANTHER" id="PTHR42898:SF6">
    <property type="entry name" value="NADP-DEPENDENT MANNITOL DEHYDROGENASE"/>
    <property type="match status" value="1"/>
</dbReference>
<evidence type="ECO:0000256" key="1">
    <source>
        <dbReference type="ARBA" id="ARBA00022857"/>
    </source>
</evidence>
<keyword evidence="4" id="KW-1185">Reference proteome</keyword>
<gene>
    <name evidence="3" type="ORF">RND81_04G181400</name>
</gene>
<evidence type="ECO:0000313" key="3">
    <source>
        <dbReference type="EMBL" id="KAK9735065.1"/>
    </source>
</evidence>
<name>A0AAW1LNH2_SAPOF</name>
<comment type="caution">
    <text evidence="3">The sequence shown here is derived from an EMBL/GenBank/DDBJ whole genome shotgun (WGS) entry which is preliminary data.</text>
</comment>
<dbReference type="PRINTS" id="PR00081">
    <property type="entry name" value="GDHRDH"/>
</dbReference>
<accession>A0AAW1LNH2</accession>
<dbReference type="FunFam" id="3.40.50.720:FF:000084">
    <property type="entry name" value="Short-chain dehydrogenase reductase"/>
    <property type="match status" value="1"/>
</dbReference>
<sequence>MLGATVHTCARDEVELDACLLDWKSKGLPITGSVCDVSSRLQRQTLIETVNTIFDGKLNIFVNNAGGVKGGLGKPTIETTEEDVSKIMVTNFESAYHLSQLTYPFLKASGAGNIIFISSISAFMATNVGTVYGPAKGAINQLARSLACEWAKDNIRVNAVAPGIILTSLTKTGALSDKEKLNEANSVVPLGRVGEPNQVSPLVAFLCLPSASYITGQTITVDGGLSISAFFKFSSTN</sequence>
<proteinExistence type="predicted"/>
<evidence type="ECO:0008006" key="5">
    <source>
        <dbReference type="Google" id="ProtNLM"/>
    </source>
</evidence>
<evidence type="ECO:0000256" key="2">
    <source>
        <dbReference type="ARBA" id="ARBA00023002"/>
    </source>
</evidence>
<dbReference type="AlphaFoldDB" id="A0AAW1LNH2"/>
<dbReference type="PRINTS" id="PR00080">
    <property type="entry name" value="SDRFAMILY"/>
</dbReference>
<organism evidence="3 4">
    <name type="scientific">Saponaria officinalis</name>
    <name type="common">Common soapwort</name>
    <name type="synonym">Lychnis saponaria</name>
    <dbReference type="NCBI Taxonomy" id="3572"/>
    <lineage>
        <taxon>Eukaryota</taxon>
        <taxon>Viridiplantae</taxon>
        <taxon>Streptophyta</taxon>
        <taxon>Embryophyta</taxon>
        <taxon>Tracheophyta</taxon>
        <taxon>Spermatophyta</taxon>
        <taxon>Magnoliopsida</taxon>
        <taxon>eudicotyledons</taxon>
        <taxon>Gunneridae</taxon>
        <taxon>Pentapetalae</taxon>
        <taxon>Caryophyllales</taxon>
        <taxon>Caryophyllaceae</taxon>
        <taxon>Caryophylleae</taxon>
        <taxon>Saponaria</taxon>
    </lineage>
</organism>
<reference evidence="3" key="1">
    <citation type="submission" date="2024-03" db="EMBL/GenBank/DDBJ databases">
        <title>WGS assembly of Saponaria officinalis var. Norfolk2.</title>
        <authorList>
            <person name="Jenkins J."/>
            <person name="Shu S."/>
            <person name="Grimwood J."/>
            <person name="Barry K."/>
            <person name="Goodstein D."/>
            <person name="Schmutz J."/>
            <person name="Leebens-Mack J."/>
            <person name="Osbourn A."/>
        </authorList>
    </citation>
    <scope>NUCLEOTIDE SEQUENCE [LARGE SCALE GENOMIC DNA]</scope>
    <source>
        <strain evidence="3">JIC</strain>
    </source>
</reference>
<dbReference type="GO" id="GO:0016491">
    <property type="term" value="F:oxidoreductase activity"/>
    <property type="evidence" value="ECO:0007669"/>
    <property type="project" value="UniProtKB-KW"/>
</dbReference>
<dbReference type="InterPro" id="IPR036291">
    <property type="entry name" value="NAD(P)-bd_dom_sf"/>
</dbReference>
<evidence type="ECO:0000313" key="4">
    <source>
        <dbReference type="Proteomes" id="UP001443914"/>
    </source>
</evidence>
<dbReference type="PANTHER" id="PTHR42898">
    <property type="entry name" value="TROPINONE REDUCTASE"/>
    <property type="match status" value="1"/>
</dbReference>
<keyword evidence="1" id="KW-0521">NADP</keyword>
<dbReference type="InterPro" id="IPR002347">
    <property type="entry name" value="SDR_fam"/>
</dbReference>
<dbReference type="Proteomes" id="UP001443914">
    <property type="component" value="Unassembled WGS sequence"/>
</dbReference>
<dbReference type="SUPFAM" id="SSF51735">
    <property type="entry name" value="NAD(P)-binding Rossmann-fold domains"/>
    <property type="match status" value="1"/>
</dbReference>
<dbReference type="Gene3D" id="3.40.50.720">
    <property type="entry name" value="NAD(P)-binding Rossmann-like Domain"/>
    <property type="match status" value="1"/>
</dbReference>
<dbReference type="EMBL" id="JBDFQZ010000004">
    <property type="protein sequence ID" value="KAK9735065.1"/>
    <property type="molecule type" value="Genomic_DNA"/>
</dbReference>
<protein>
    <recommendedName>
        <fullName evidence="5">Tropinone reductase I</fullName>
    </recommendedName>
</protein>
<dbReference type="InterPro" id="IPR045000">
    <property type="entry name" value="TR"/>
</dbReference>
<keyword evidence="2" id="KW-0560">Oxidoreductase</keyword>
<dbReference type="Pfam" id="PF13561">
    <property type="entry name" value="adh_short_C2"/>
    <property type="match status" value="1"/>
</dbReference>